<dbReference type="Proteomes" id="UP001633002">
    <property type="component" value="Unassembled WGS sequence"/>
</dbReference>
<sequence>MTLRDFGEICLLVYRSPRGCGAVRSGLNRRLKGLARILLTLKCRDSSACAPRRVGWSSRLSVASLFRWGWWASEMFFLLWSEMAGAVGSL</sequence>
<comment type="caution">
    <text evidence="1">The sequence shown here is derived from an EMBL/GenBank/DDBJ whole genome shotgun (WGS) entry which is preliminary data.</text>
</comment>
<gene>
    <name evidence="1" type="ORF">R1sor_009275</name>
</gene>
<name>A0ABD3HWP9_9MARC</name>
<accession>A0ABD3HWP9</accession>
<protein>
    <submittedName>
        <fullName evidence="1">Uncharacterized protein</fullName>
    </submittedName>
</protein>
<keyword evidence="2" id="KW-1185">Reference proteome</keyword>
<organism evidence="1 2">
    <name type="scientific">Riccia sorocarpa</name>
    <dbReference type="NCBI Taxonomy" id="122646"/>
    <lineage>
        <taxon>Eukaryota</taxon>
        <taxon>Viridiplantae</taxon>
        <taxon>Streptophyta</taxon>
        <taxon>Embryophyta</taxon>
        <taxon>Marchantiophyta</taxon>
        <taxon>Marchantiopsida</taxon>
        <taxon>Marchantiidae</taxon>
        <taxon>Marchantiales</taxon>
        <taxon>Ricciaceae</taxon>
        <taxon>Riccia</taxon>
    </lineage>
</organism>
<evidence type="ECO:0000313" key="2">
    <source>
        <dbReference type="Proteomes" id="UP001633002"/>
    </source>
</evidence>
<dbReference type="AlphaFoldDB" id="A0ABD3HWP9"/>
<reference evidence="1 2" key="1">
    <citation type="submission" date="2024-09" db="EMBL/GenBank/DDBJ databases">
        <title>Chromosome-scale assembly of Riccia sorocarpa.</title>
        <authorList>
            <person name="Paukszto L."/>
        </authorList>
    </citation>
    <scope>NUCLEOTIDE SEQUENCE [LARGE SCALE GENOMIC DNA]</scope>
    <source>
        <strain evidence="1">LP-2024</strain>
        <tissue evidence="1">Aerial parts of the thallus</tissue>
    </source>
</reference>
<proteinExistence type="predicted"/>
<evidence type="ECO:0000313" key="1">
    <source>
        <dbReference type="EMBL" id="KAL3695199.1"/>
    </source>
</evidence>
<dbReference type="EMBL" id="JBJQOH010000002">
    <property type="protein sequence ID" value="KAL3695199.1"/>
    <property type="molecule type" value="Genomic_DNA"/>
</dbReference>